<feature type="transmembrane region" description="Helical" evidence="8">
    <location>
        <begin position="373"/>
        <end position="391"/>
    </location>
</feature>
<accession>A0A1F7Y0N9</accession>
<dbReference type="InterPro" id="IPR050297">
    <property type="entry name" value="LipidA_mod_glycosyltrf_83"/>
</dbReference>
<dbReference type="AlphaFoldDB" id="A0A1F7Y0N9"/>
<protein>
    <submittedName>
        <fullName evidence="9">Uncharacterized protein</fullName>
    </submittedName>
</protein>
<dbReference type="Proteomes" id="UP000178419">
    <property type="component" value="Unassembled WGS sequence"/>
</dbReference>
<keyword evidence="7 8" id="KW-0472">Membrane</keyword>
<keyword evidence="3" id="KW-0328">Glycosyltransferase</keyword>
<sequence>MKMPNFTLSLSIQKHTLSNIQNWIERNALSLIVFVLTILSILLFLFYYLNGLGLAYNDARSHLDIGRRVVEGLKPGIAQLGSVWLPLPHVLMIPTIWIDIFWHSGLSGALVSMVSFVSMGVIIYLFLKSLGAGLLGRFFGVIVFVANLNILYLQSTAMTELLLMATMTIGCYYLLLWAKKEEVLYLIKSAFFIMLSTLTRYDGWFLFLFAALLVAVKVLIKHGFKISLGQLKEVYQETEGKLILFSTLAGFGIALWFLWNLVIFKDPLYFAFGPFSARTQQAQLEAAGELHTKYNIVLSTVLYLYALIYNSYAFTVILGLFGLIALWFSKIKTEIKVAAMALLAPLFFNVLALFLGHSVLFIQGISGNTWFNVRYGIMLLPAIAVFTGFLVDKLKNLRWTFIGLFAFTTFFAFSSGDSVAIDDARVGSSQKNVTEVSGWLSRNAKDRTGFILISAASHDAIIFSSGLPMKKFIHEGTGAYWESATTAPDRWARWIVMRTHDDNDLVWKDVSRSEGFKKYILVDSYPFADIYELDEKYLGDLNTGPTFGKQK</sequence>
<proteinExistence type="predicted"/>
<feature type="transmembrane region" description="Helical" evidence="8">
    <location>
        <begin position="398"/>
        <end position="416"/>
    </location>
</feature>
<keyword evidence="6 8" id="KW-1133">Transmembrane helix</keyword>
<gene>
    <name evidence="9" type="ORF">A2714_03920</name>
</gene>
<keyword evidence="2" id="KW-1003">Cell membrane</keyword>
<evidence type="ECO:0000256" key="3">
    <source>
        <dbReference type="ARBA" id="ARBA00022676"/>
    </source>
</evidence>
<feature type="transmembrane region" description="Helical" evidence="8">
    <location>
        <begin position="302"/>
        <end position="328"/>
    </location>
</feature>
<organism evidence="9 10">
    <name type="scientific">Candidatus Woesebacteria bacterium RIFCSPHIGHO2_01_FULL_38_9</name>
    <dbReference type="NCBI Taxonomy" id="1802492"/>
    <lineage>
        <taxon>Bacteria</taxon>
        <taxon>Candidatus Woeseibacteriota</taxon>
    </lineage>
</organism>
<dbReference type="EMBL" id="MGGE01000040">
    <property type="protein sequence ID" value="OGM20509.1"/>
    <property type="molecule type" value="Genomic_DNA"/>
</dbReference>
<dbReference type="GO" id="GO:0016763">
    <property type="term" value="F:pentosyltransferase activity"/>
    <property type="evidence" value="ECO:0007669"/>
    <property type="project" value="TreeGrafter"/>
</dbReference>
<feature type="transmembrane region" description="Helical" evidence="8">
    <location>
        <begin position="158"/>
        <end position="176"/>
    </location>
</feature>
<comment type="subcellular location">
    <subcellularLocation>
        <location evidence="1">Cell membrane</location>
        <topology evidence="1">Multi-pass membrane protein</topology>
    </subcellularLocation>
</comment>
<feature type="transmembrane region" description="Helical" evidence="8">
    <location>
        <begin position="28"/>
        <end position="49"/>
    </location>
</feature>
<evidence type="ECO:0000256" key="4">
    <source>
        <dbReference type="ARBA" id="ARBA00022679"/>
    </source>
</evidence>
<feature type="transmembrane region" description="Helical" evidence="8">
    <location>
        <begin position="134"/>
        <end position="152"/>
    </location>
</feature>
<dbReference type="PANTHER" id="PTHR33908:SF11">
    <property type="entry name" value="MEMBRANE PROTEIN"/>
    <property type="match status" value="1"/>
</dbReference>
<evidence type="ECO:0000256" key="7">
    <source>
        <dbReference type="ARBA" id="ARBA00023136"/>
    </source>
</evidence>
<reference evidence="9 10" key="1">
    <citation type="journal article" date="2016" name="Nat. Commun.">
        <title>Thousands of microbial genomes shed light on interconnected biogeochemical processes in an aquifer system.</title>
        <authorList>
            <person name="Anantharaman K."/>
            <person name="Brown C.T."/>
            <person name="Hug L.A."/>
            <person name="Sharon I."/>
            <person name="Castelle C.J."/>
            <person name="Probst A.J."/>
            <person name="Thomas B.C."/>
            <person name="Singh A."/>
            <person name="Wilkins M.J."/>
            <person name="Karaoz U."/>
            <person name="Brodie E.L."/>
            <person name="Williams K.H."/>
            <person name="Hubbard S.S."/>
            <person name="Banfield J.F."/>
        </authorList>
    </citation>
    <scope>NUCLEOTIDE SEQUENCE [LARGE SCALE GENOMIC DNA]</scope>
</reference>
<dbReference type="PANTHER" id="PTHR33908">
    <property type="entry name" value="MANNOSYLTRANSFERASE YKCB-RELATED"/>
    <property type="match status" value="1"/>
</dbReference>
<keyword evidence="4" id="KW-0808">Transferase</keyword>
<evidence type="ECO:0000256" key="6">
    <source>
        <dbReference type="ARBA" id="ARBA00022989"/>
    </source>
</evidence>
<dbReference type="GO" id="GO:0009103">
    <property type="term" value="P:lipopolysaccharide biosynthetic process"/>
    <property type="evidence" value="ECO:0007669"/>
    <property type="project" value="UniProtKB-ARBA"/>
</dbReference>
<feature type="transmembrane region" description="Helical" evidence="8">
    <location>
        <begin position="100"/>
        <end position="127"/>
    </location>
</feature>
<name>A0A1F7Y0N9_9BACT</name>
<evidence type="ECO:0000256" key="5">
    <source>
        <dbReference type="ARBA" id="ARBA00022692"/>
    </source>
</evidence>
<evidence type="ECO:0000256" key="1">
    <source>
        <dbReference type="ARBA" id="ARBA00004651"/>
    </source>
</evidence>
<comment type="caution">
    <text evidence="9">The sequence shown here is derived from an EMBL/GenBank/DDBJ whole genome shotgun (WGS) entry which is preliminary data.</text>
</comment>
<evidence type="ECO:0000256" key="2">
    <source>
        <dbReference type="ARBA" id="ARBA00022475"/>
    </source>
</evidence>
<feature type="transmembrane region" description="Helical" evidence="8">
    <location>
        <begin position="241"/>
        <end position="259"/>
    </location>
</feature>
<feature type="transmembrane region" description="Helical" evidence="8">
    <location>
        <begin position="340"/>
        <end position="361"/>
    </location>
</feature>
<evidence type="ECO:0000313" key="9">
    <source>
        <dbReference type="EMBL" id="OGM20509.1"/>
    </source>
</evidence>
<dbReference type="GO" id="GO:0005886">
    <property type="term" value="C:plasma membrane"/>
    <property type="evidence" value="ECO:0007669"/>
    <property type="project" value="UniProtKB-SubCell"/>
</dbReference>
<evidence type="ECO:0000313" key="10">
    <source>
        <dbReference type="Proteomes" id="UP000178419"/>
    </source>
</evidence>
<keyword evidence="5 8" id="KW-0812">Transmembrane</keyword>
<evidence type="ECO:0000256" key="8">
    <source>
        <dbReference type="SAM" id="Phobius"/>
    </source>
</evidence>
<feature type="transmembrane region" description="Helical" evidence="8">
    <location>
        <begin position="204"/>
        <end position="220"/>
    </location>
</feature>